<dbReference type="Proteomes" id="UP000325440">
    <property type="component" value="Unassembled WGS sequence"/>
</dbReference>
<dbReference type="AlphaFoldDB" id="A0A5E4N233"/>
<reference evidence="1 2" key="1">
    <citation type="submission" date="2019-08" db="EMBL/GenBank/DDBJ databases">
        <authorList>
            <person name="Alioto T."/>
            <person name="Alioto T."/>
            <person name="Gomez Garrido J."/>
        </authorList>
    </citation>
    <scope>NUCLEOTIDE SEQUENCE [LARGE SCALE GENOMIC DNA]</scope>
</reference>
<dbReference type="OrthoDB" id="6621537at2759"/>
<proteinExistence type="predicted"/>
<accession>A0A5E4N233</accession>
<organism evidence="1 2">
    <name type="scientific">Cinara cedri</name>
    <dbReference type="NCBI Taxonomy" id="506608"/>
    <lineage>
        <taxon>Eukaryota</taxon>
        <taxon>Metazoa</taxon>
        <taxon>Ecdysozoa</taxon>
        <taxon>Arthropoda</taxon>
        <taxon>Hexapoda</taxon>
        <taxon>Insecta</taxon>
        <taxon>Pterygota</taxon>
        <taxon>Neoptera</taxon>
        <taxon>Paraneoptera</taxon>
        <taxon>Hemiptera</taxon>
        <taxon>Sternorrhyncha</taxon>
        <taxon>Aphidomorpha</taxon>
        <taxon>Aphidoidea</taxon>
        <taxon>Aphididae</taxon>
        <taxon>Lachninae</taxon>
        <taxon>Cinara</taxon>
    </lineage>
</organism>
<keyword evidence="2" id="KW-1185">Reference proteome</keyword>
<gene>
    <name evidence="1" type="ORF">CINCED_3A023637</name>
</gene>
<name>A0A5E4N233_9HEMI</name>
<protein>
    <submittedName>
        <fullName evidence="1">Uncharacterized protein</fullName>
    </submittedName>
</protein>
<sequence>MKIHFKKCQNTQSKWTCNESKIKWNQKLDIYDSNKEKVKLESLATLVQYMSDKFELLNFTVSKILNKMKQIREQNKILYVKNEKLSTEAQILHLKINDLDHTTLDKAVEIISIPISSNEDGKTIVEEISHKLNIKCDVKKAYQLSTHQNTGIKLIAWLTIMETSKERIIRNKQEK</sequence>
<evidence type="ECO:0000313" key="2">
    <source>
        <dbReference type="Proteomes" id="UP000325440"/>
    </source>
</evidence>
<evidence type="ECO:0000313" key="1">
    <source>
        <dbReference type="EMBL" id="VVC37861.1"/>
    </source>
</evidence>
<dbReference type="EMBL" id="CABPRJ010001457">
    <property type="protein sequence ID" value="VVC37861.1"/>
    <property type="molecule type" value="Genomic_DNA"/>
</dbReference>